<dbReference type="NCBIfam" id="NF033581">
    <property type="entry name" value="transpos_IS5_4"/>
    <property type="match status" value="1"/>
</dbReference>
<dbReference type="GO" id="GO:0004803">
    <property type="term" value="F:transposase activity"/>
    <property type="evidence" value="ECO:0007669"/>
    <property type="project" value="InterPro"/>
</dbReference>
<evidence type="ECO:0000313" key="9">
    <source>
        <dbReference type="EMBL" id="GEP30189.1"/>
    </source>
</evidence>
<comment type="function">
    <text evidence="1">Involved in the transposition of the insertion sequence IS5.</text>
</comment>
<feature type="region of interest" description="Disordered" evidence="6">
    <location>
        <begin position="148"/>
        <end position="188"/>
    </location>
</feature>
<evidence type="ECO:0000259" key="7">
    <source>
        <dbReference type="Pfam" id="PF01609"/>
    </source>
</evidence>
<dbReference type="GO" id="GO:0003677">
    <property type="term" value="F:DNA binding"/>
    <property type="evidence" value="ECO:0007669"/>
    <property type="project" value="UniProtKB-KW"/>
</dbReference>
<dbReference type="Pfam" id="PF05598">
    <property type="entry name" value="DUF772"/>
    <property type="match status" value="1"/>
</dbReference>
<protein>
    <submittedName>
        <fullName evidence="9">DDE transposase</fullName>
    </submittedName>
</protein>
<dbReference type="PANTHER" id="PTHR35604:SF2">
    <property type="entry name" value="TRANSPOSASE INSH FOR INSERTION SEQUENCE ELEMENT IS5A-RELATED"/>
    <property type="match status" value="1"/>
</dbReference>
<dbReference type="AlphaFoldDB" id="A0A512L6T3"/>
<feature type="domain" description="Transposase IS4-like" evidence="7">
    <location>
        <begin position="191"/>
        <end position="326"/>
    </location>
</feature>
<keyword evidence="3" id="KW-0815">Transposition</keyword>
<evidence type="ECO:0000259" key="8">
    <source>
        <dbReference type="Pfam" id="PF05598"/>
    </source>
</evidence>
<evidence type="ECO:0000256" key="3">
    <source>
        <dbReference type="ARBA" id="ARBA00022578"/>
    </source>
</evidence>
<evidence type="ECO:0000313" key="10">
    <source>
        <dbReference type="Proteomes" id="UP000321337"/>
    </source>
</evidence>
<comment type="caution">
    <text evidence="9">The sequence shown here is derived from an EMBL/GenBank/DDBJ whole genome shotgun (WGS) entry which is preliminary data.</text>
</comment>
<dbReference type="PANTHER" id="PTHR35604">
    <property type="entry name" value="TRANSPOSASE INSH FOR INSERTION SEQUENCE ELEMENT IS5A-RELATED"/>
    <property type="match status" value="1"/>
</dbReference>
<evidence type="ECO:0000256" key="4">
    <source>
        <dbReference type="ARBA" id="ARBA00023125"/>
    </source>
</evidence>
<evidence type="ECO:0000256" key="5">
    <source>
        <dbReference type="ARBA" id="ARBA00023172"/>
    </source>
</evidence>
<evidence type="ECO:0000256" key="1">
    <source>
        <dbReference type="ARBA" id="ARBA00003544"/>
    </source>
</evidence>
<evidence type="ECO:0000256" key="2">
    <source>
        <dbReference type="ARBA" id="ARBA00010075"/>
    </source>
</evidence>
<feature type="compositionally biased region" description="Basic and acidic residues" evidence="6">
    <location>
        <begin position="164"/>
        <end position="186"/>
    </location>
</feature>
<dbReference type="GO" id="GO:0006313">
    <property type="term" value="P:DNA transposition"/>
    <property type="evidence" value="ECO:0007669"/>
    <property type="project" value="InterPro"/>
</dbReference>
<reference evidence="9 10" key="1">
    <citation type="submission" date="2019-07" db="EMBL/GenBank/DDBJ databases">
        <title>Whole genome shotgun sequence of Thiobacillus plumbophilus NBRC 107929.</title>
        <authorList>
            <person name="Hosoyama A."/>
            <person name="Uohara A."/>
            <person name="Ohji S."/>
            <person name="Ichikawa N."/>
        </authorList>
    </citation>
    <scope>NUCLEOTIDE SEQUENCE [LARGE SCALE GENOMIC DNA]</scope>
    <source>
        <strain evidence="9 10">NBRC 107929</strain>
    </source>
</reference>
<proteinExistence type="inferred from homology"/>
<dbReference type="Proteomes" id="UP000321337">
    <property type="component" value="Unassembled WGS sequence"/>
</dbReference>
<gene>
    <name evidence="9" type="ORF">TPL01_13270</name>
</gene>
<keyword evidence="10" id="KW-1185">Reference proteome</keyword>
<dbReference type="EMBL" id="BKAD01000012">
    <property type="protein sequence ID" value="GEP30189.1"/>
    <property type="molecule type" value="Genomic_DNA"/>
</dbReference>
<keyword evidence="4" id="KW-0238">DNA-binding</keyword>
<accession>A0A512L6T3</accession>
<dbReference type="InterPro" id="IPR002559">
    <property type="entry name" value="Transposase_11"/>
</dbReference>
<name>A0A512L6T3_9PROT</name>
<organism evidence="9 10">
    <name type="scientific">Sulfuriferula plumbiphila</name>
    <dbReference type="NCBI Taxonomy" id="171865"/>
    <lineage>
        <taxon>Bacteria</taxon>
        <taxon>Pseudomonadati</taxon>
        <taxon>Pseudomonadota</taxon>
        <taxon>Betaproteobacteria</taxon>
        <taxon>Nitrosomonadales</taxon>
        <taxon>Sulfuricellaceae</taxon>
        <taxon>Sulfuriferula</taxon>
    </lineage>
</organism>
<keyword evidence="5" id="KW-0233">DNA recombination</keyword>
<evidence type="ECO:0000256" key="6">
    <source>
        <dbReference type="SAM" id="MobiDB-lite"/>
    </source>
</evidence>
<dbReference type="Pfam" id="PF01609">
    <property type="entry name" value="DDE_Tnp_1"/>
    <property type="match status" value="1"/>
</dbReference>
<dbReference type="InterPro" id="IPR008490">
    <property type="entry name" value="Transposase_InsH_N"/>
</dbReference>
<comment type="similarity">
    <text evidence="2">Belongs to the transposase 11 family.</text>
</comment>
<sequence>MFTVKRLEDFVPKAHPLRDIRDILNTALRQMDAGFNAMYAASGRYSIAPEKLLRALVLQTLYGIRSERQLCEHLEYNLLYRWFVGLSMDDAVWDHSSFTTNRDRLIEHDAVRSLFGQIVAQADAAGLLSDEHFSVDGTLIRAWASNKSLVPRDGEPPPSGGAKHNPEVDFKGQRRNNDTHVSKTDPDALLARKSKNEGAYPSYTGHVLMENRNGLAVDVRLTQATGRAEREAALDMLKDQARAQTVGADKNYDTHGFVAACREHGITPHVARNTARRGGSAIDGRTTRHAGYGISQVIRKLIETHFGDKKQHRGGRQVKVRSLAKVDFVFTLGGAVTDLVRMARLLGPPQAA</sequence>
<feature type="domain" description="Transposase InsH N-terminal" evidence="8">
    <location>
        <begin position="6"/>
        <end position="104"/>
    </location>
</feature>
<dbReference type="InterPro" id="IPR047959">
    <property type="entry name" value="Transpos_IS5"/>
</dbReference>